<proteinExistence type="predicted"/>
<evidence type="ECO:0000313" key="3">
    <source>
        <dbReference type="Proteomes" id="UP000308267"/>
    </source>
</evidence>
<protein>
    <recommendedName>
        <fullName evidence="4">Secreted protein</fullName>
    </recommendedName>
</protein>
<keyword evidence="3" id="KW-1185">Reference proteome</keyword>
<accession>A0A4S2MED4</accession>
<dbReference type="EMBL" id="SJOL01001128">
    <property type="protein sequence ID" value="TGZ75086.1"/>
    <property type="molecule type" value="Genomic_DNA"/>
</dbReference>
<dbReference type="Proteomes" id="UP000308267">
    <property type="component" value="Unassembled WGS sequence"/>
</dbReference>
<keyword evidence="1" id="KW-0732">Signal</keyword>
<reference evidence="2 3" key="1">
    <citation type="journal article" date="2019" name="BMC Genomics">
        <title>New insights from Opisthorchis felineus genome: update on genomics of the epidemiologically important liver flukes.</title>
        <authorList>
            <person name="Ershov N.I."/>
            <person name="Mordvinov V.A."/>
            <person name="Prokhortchouk E.B."/>
            <person name="Pakharukova M.Y."/>
            <person name="Gunbin K.V."/>
            <person name="Ustyantsev K."/>
            <person name="Genaev M.A."/>
            <person name="Blinov A.G."/>
            <person name="Mazur A."/>
            <person name="Boulygina E."/>
            <person name="Tsygankova S."/>
            <person name="Khrameeva E."/>
            <person name="Chekanov N."/>
            <person name="Fan G."/>
            <person name="Xiao A."/>
            <person name="Zhang H."/>
            <person name="Xu X."/>
            <person name="Yang H."/>
            <person name="Solovyev V."/>
            <person name="Lee S.M."/>
            <person name="Liu X."/>
            <person name="Afonnikov D.A."/>
            <person name="Skryabin K.G."/>
        </authorList>
    </citation>
    <scope>NUCLEOTIDE SEQUENCE [LARGE SCALE GENOMIC DNA]</scope>
    <source>
        <strain evidence="2">AK-0245</strain>
        <tissue evidence="2">Whole organism</tissue>
    </source>
</reference>
<evidence type="ECO:0000313" key="2">
    <source>
        <dbReference type="EMBL" id="TGZ75086.1"/>
    </source>
</evidence>
<sequence>MMMMMMMMMMMLMMMVMVMTITLRMVMGNDSIRLLLFLVSPTRRQAGLYGFHELHLVKYLGTSTSDPSSMVFWGPLYSMKS</sequence>
<comment type="caution">
    <text evidence="2">The sequence shown here is derived from an EMBL/GenBank/DDBJ whole genome shotgun (WGS) entry which is preliminary data.</text>
</comment>
<evidence type="ECO:0000256" key="1">
    <source>
        <dbReference type="SAM" id="SignalP"/>
    </source>
</evidence>
<gene>
    <name evidence="2" type="ORF">CRM22_000584</name>
</gene>
<dbReference type="AlphaFoldDB" id="A0A4S2MED4"/>
<feature type="signal peptide" evidence="1">
    <location>
        <begin position="1"/>
        <end position="20"/>
    </location>
</feature>
<feature type="chain" id="PRO_5020439984" description="Secreted protein" evidence="1">
    <location>
        <begin position="21"/>
        <end position="81"/>
    </location>
</feature>
<name>A0A4S2MED4_OPIFE</name>
<organism evidence="2 3">
    <name type="scientific">Opisthorchis felineus</name>
    <dbReference type="NCBI Taxonomy" id="147828"/>
    <lineage>
        <taxon>Eukaryota</taxon>
        <taxon>Metazoa</taxon>
        <taxon>Spiralia</taxon>
        <taxon>Lophotrochozoa</taxon>
        <taxon>Platyhelminthes</taxon>
        <taxon>Trematoda</taxon>
        <taxon>Digenea</taxon>
        <taxon>Opisthorchiida</taxon>
        <taxon>Opisthorchiata</taxon>
        <taxon>Opisthorchiidae</taxon>
        <taxon>Opisthorchis</taxon>
    </lineage>
</organism>
<evidence type="ECO:0008006" key="4">
    <source>
        <dbReference type="Google" id="ProtNLM"/>
    </source>
</evidence>